<keyword evidence="2" id="KW-0472">Membrane</keyword>
<evidence type="ECO:0008006" key="5">
    <source>
        <dbReference type="Google" id="ProtNLM"/>
    </source>
</evidence>
<keyword evidence="4" id="KW-1185">Reference proteome</keyword>
<evidence type="ECO:0000256" key="1">
    <source>
        <dbReference type="SAM" id="MobiDB-lite"/>
    </source>
</evidence>
<dbReference type="EMBL" id="JAKVPY010000021">
    <property type="protein sequence ID" value="MCH4564601.1"/>
    <property type="molecule type" value="Genomic_DNA"/>
</dbReference>
<reference evidence="3 4" key="1">
    <citation type="submission" date="2022-02" db="EMBL/GenBank/DDBJ databases">
        <title>Halomonas fukangensis sp. nov., a halophilic bacterium isolated from a bulk soil of Kalidium foliatum at Fukang.</title>
        <authorList>
            <person name="Huang Y."/>
        </authorList>
    </citation>
    <scope>NUCLEOTIDE SEQUENCE [LARGE SCALE GENOMIC DNA]</scope>
    <source>
        <strain evidence="3 4">EGI 63088</strain>
    </source>
</reference>
<organism evidence="3 4">
    <name type="scientific">Halomonas flagellata</name>
    <dbReference type="NCBI Taxonomy" id="2920385"/>
    <lineage>
        <taxon>Bacteria</taxon>
        <taxon>Pseudomonadati</taxon>
        <taxon>Pseudomonadota</taxon>
        <taxon>Gammaproteobacteria</taxon>
        <taxon>Oceanospirillales</taxon>
        <taxon>Halomonadaceae</taxon>
        <taxon>Halomonas</taxon>
    </lineage>
</organism>
<feature type="transmembrane region" description="Helical" evidence="2">
    <location>
        <begin position="109"/>
        <end position="130"/>
    </location>
</feature>
<proteinExistence type="predicted"/>
<gene>
    <name evidence="3" type="ORF">MKP05_15975</name>
</gene>
<comment type="caution">
    <text evidence="3">The sequence shown here is derived from an EMBL/GenBank/DDBJ whole genome shotgun (WGS) entry which is preliminary data.</text>
</comment>
<evidence type="ECO:0000313" key="3">
    <source>
        <dbReference type="EMBL" id="MCH4564601.1"/>
    </source>
</evidence>
<keyword evidence="2" id="KW-1133">Transmembrane helix</keyword>
<accession>A0ABS9RXQ9</accession>
<keyword evidence="2" id="KW-0812">Transmembrane</keyword>
<evidence type="ECO:0000256" key="2">
    <source>
        <dbReference type="SAM" id="Phobius"/>
    </source>
</evidence>
<feature type="region of interest" description="Disordered" evidence="1">
    <location>
        <begin position="1"/>
        <end position="20"/>
    </location>
</feature>
<protein>
    <recommendedName>
        <fullName evidence="5">Transmembrane protein</fullName>
    </recommendedName>
</protein>
<feature type="transmembrane region" description="Helical" evidence="2">
    <location>
        <begin position="76"/>
        <end position="97"/>
    </location>
</feature>
<sequence>MQKKIPDLPQPELSQPHRAGDTQAIPGGSITYLAPLPLSTGQPPLDMSKAVSEISDTWLDLGGGWPNVFGWQMITAGWCGFVLLCLIVFPFVIWLIIPDVTAGEFFLFYKIFFWSGVVGGTAGLLLMYIGHYMGIQDLKRSIPVRFNRQRREVCFTLTDTQEVVFVPWESLMAWVVEARGATQYGVQQQYGMGVGYAHPETGKWLKLEYVSAGLPLAISNWEALRAYMEYEVHSLHEIQDPHLPRGKDDPPWEGVHTLRNARRRMRERRAKGEVGPVFAFFWYAYHVIELWNLPGYLTEWEAKRLMKTRPKLRPAEVEEWSKPLPKEQWAKPSEELVRLSAEVNRLRQRDPHRPIEEIFADAYRRQGVEA</sequence>
<evidence type="ECO:0000313" key="4">
    <source>
        <dbReference type="Proteomes" id="UP001202117"/>
    </source>
</evidence>
<dbReference type="Proteomes" id="UP001202117">
    <property type="component" value="Unassembled WGS sequence"/>
</dbReference>
<dbReference type="RefSeq" id="WP_240569234.1">
    <property type="nucleotide sequence ID" value="NZ_JAKVPY010000021.1"/>
</dbReference>
<name>A0ABS9RXQ9_9GAMM</name>